<accession>A0A7R6PQ52</accession>
<dbReference type="PANTHER" id="PTHR30126:SF94">
    <property type="entry name" value="LYSR FAMILY TRANSCRIPTIONAL REGULATOR"/>
    <property type="match status" value="1"/>
</dbReference>
<dbReference type="PANTHER" id="PTHR30126">
    <property type="entry name" value="HTH-TYPE TRANSCRIPTIONAL REGULATOR"/>
    <property type="match status" value="1"/>
</dbReference>
<dbReference type="PRINTS" id="PR00039">
    <property type="entry name" value="HTHLYSR"/>
</dbReference>
<dbReference type="Gene3D" id="3.40.190.290">
    <property type="match status" value="1"/>
</dbReference>
<dbReference type="SUPFAM" id="SSF53850">
    <property type="entry name" value="Periplasmic binding protein-like II"/>
    <property type="match status" value="1"/>
</dbReference>
<keyword evidence="7" id="KW-1185">Reference proteome</keyword>
<dbReference type="InterPro" id="IPR036388">
    <property type="entry name" value="WH-like_DNA-bd_sf"/>
</dbReference>
<dbReference type="Proteomes" id="UP000595663">
    <property type="component" value="Chromosome"/>
</dbReference>
<name>A0A7R6PQ52_9GAMM</name>
<evidence type="ECO:0000313" key="6">
    <source>
        <dbReference type="EMBL" id="BBB27478.1"/>
    </source>
</evidence>
<gene>
    <name evidence="6" type="ORF">AMJAP_2892</name>
</gene>
<dbReference type="SUPFAM" id="SSF46785">
    <property type="entry name" value="Winged helix' DNA-binding domain"/>
    <property type="match status" value="1"/>
</dbReference>
<dbReference type="PROSITE" id="PS50931">
    <property type="entry name" value="HTH_LYSR"/>
    <property type="match status" value="1"/>
</dbReference>
<dbReference type="GO" id="GO:0003700">
    <property type="term" value="F:DNA-binding transcription factor activity"/>
    <property type="evidence" value="ECO:0007669"/>
    <property type="project" value="InterPro"/>
</dbReference>
<keyword evidence="4" id="KW-0804">Transcription</keyword>
<dbReference type="Pfam" id="PF00126">
    <property type="entry name" value="HTH_1"/>
    <property type="match status" value="1"/>
</dbReference>
<sequence length="289" mass="31744">MSLSLKQLKIFEATARLGRLTAAADEQALSQSAASQALKELESSLGYRLFSRNGRELVMTDLGEDVLPRVRDILNTVESLNAPYSSGVSGAFRVAASVTIASYLFPSIMADFLARYPDVEPDLQINNTGQVIERLEKQQAHVGLIEGPASHHQLQIIPWRNDSLQIFCHPNHPLAQQGVLSIDQMPQQRWILREPGSGTRAVFDRAIQQAGVSVKTVMALNRQEAIKQSVKAGLGIGCLSQLSVAEELRRGELVKLETSLELSRQLSVVVRPEIGSSKLVQAFLRLLDV</sequence>
<dbReference type="InterPro" id="IPR000847">
    <property type="entry name" value="LysR_HTH_N"/>
</dbReference>
<proteinExistence type="inferred from homology"/>
<keyword evidence="3" id="KW-0238">DNA-binding</keyword>
<reference evidence="6 7" key="1">
    <citation type="journal article" date="2008" name="Int. J. Syst. Evol. Microbiol.">
        <title>Amphritea japonica sp. nov. and Amphritea balenae sp. nov., isolated from the sediment adjacent to sperm whale carcasses off Kagoshima, Japan.</title>
        <authorList>
            <person name="Miyazaki M."/>
            <person name="Nogi Y."/>
            <person name="Fujiwara Y."/>
            <person name="Kawato M."/>
            <person name="Nagahama T."/>
            <person name="Kubokawa K."/>
            <person name="Horikoshi K."/>
        </authorList>
    </citation>
    <scope>NUCLEOTIDE SEQUENCE [LARGE SCALE GENOMIC DNA]</scope>
    <source>
        <strain evidence="6 7">ATCC BAA-1530</strain>
    </source>
</reference>
<dbReference type="FunFam" id="1.10.10.10:FF:000001">
    <property type="entry name" value="LysR family transcriptional regulator"/>
    <property type="match status" value="1"/>
</dbReference>
<evidence type="ECO:0000313" key="7">
    <source>
        <dbReference type="Proteomes" id="UP000595663"/>
    </source>
</evidence>
<evidence type="ECO:0000256" key="2">
    <source>
        <dbReference type="ARBA" id="ARBA00023015"/>
    </source>
</evidence>
<evidence type="ECO:0000259" key="5">
    <source>
        <dbReference type="PROSITE" id="PS50931"/>
    </source>
</evidence>
<dbReference type="Gene3D" id="1.10.10.10">
    <property type="entry name" value="Winged helix-like DNA-binding domain superfamily/Winged helix DNA-binding domain"/>
    <property type="match status" value="1"/>
</dbReference>
<dbReference type="CDD" id="cd08420">
    <property type="entry name" value="PBP2_CysL_like"/>
    <property type="match status" value="1"/>
</dbReference>
<evidence type="ECO:0000256" key="1">
    <source>
        <dbReference type="ARBA" id="ARBA00009437"/>
    </source>
</evidence>
<evidence type="ECO:0000256" key="3">
    <source>
        <dbReference type="ARBA" id="ARBA00023125"/>
    </source>
</evidence>
<dbReference type="GO" id="GO:0000976">
    <property type="term" value="F:transcription cis-regulatory region binding"/>
    <property type="evidence" value="ECO:0007669"/>
    <property type="project" value="TreeGrafter"/>
</dbReference>
<evidence type="ECO:0000256" key="4">
    <source>
        <dbReference type="ARBA" id="ARBA00023163"/>
    </source>
</evidence>
<dbReference type="KEGG" id="ajp:AMJAP_2892"/>
<dbReference type="InterPro" id="IPR005119">
    <property type="entry name" value="LysR_subst-bd"/>
</dbReference>
<dbReference type="OrthoDB" id="9808620at2"/>
<dbReference type="Pfam" id="PF03466">
    <property type="entry name" value="LysR_substrate"/>
    <property type="match status" value="1"/>
</dbReference>
<dbReference type="AlphaFoldDB" id="A0A7R6PQ52"/>
<dbReference type="InterPro" id="IPR036390">
    <property type="entry name" value="WH_DNA-bd_sf"/>
</dbReference>
<comment type="similarity">
    <text evidence="1">Belongs to the LysR transcriptional regulatory family.</text>
</comment>
<feature type="domain" description="HTH lysR-type" evidence="5">
    <location>
        <begin position="3"/>
        <end position="60"/>
    </location>
</feature>
<dbReference type="EMBL" id="AP014545">
    <property type="protein sequence ID" value="BBB27478.1"/>
    <property type="molecule type" value="Genomic_DNA"/>
</dbReference>
<protein>
    <submittedName>
        <fullName evidence="6">LysR family transcriptional regulator</fullName>
    </submittedName>
</protein>
<dbReference type="RefSeq" id="WP_019622616.1">
    <property type="nucleotide sequence ID" value="NZ_AP014545.1"/>
</dbReference>
<keyword evidence="2" id="KW-0805">Transcription regulation</keyword>
<organism evidence="6 7">
    <name type="scientific">Amphritea japonica ATCC BAA-1530</name>
    <dbReference type="NCBI Taxonomy" id="1278309"/>
    <lineage>
        <taxon>Bacteria</taxon>
        <taxon>Pseudomonadati</taxon>
        <taxon>Pseudomonadota</taxon>
        <taxon>Gammaproteobacteria</taxon>
        <taxon>Oceanospirillales</taxon>
        <taxon>Oceanospirillaceae</taxon>
        <taxon>Amphritea</taxon>
    </lineage>
</organism>